<dbReference type="Proteomes" id="UP000036681">
    <property type="component" value="Unplaced"/>
</dbReference>
<dbReference type="AlphaFoldDB" id="A0A9J2Q1L1"/>
<reference evidence="5" key="1">
    <citation type="submission" date="2023-03" db="UniProtKB">
        <authorList>
            <consortium name="WormBaseParasite"/>
        </authorList>
    </citation>
    <scope>IDENTIFICATION</scope>
</reference>
<evidence type="ECO:0000256" key="1">
    <source>
        <dbReference type="ARBA" id="ARBA00022460"/>
    </source>
</evidence>
<sequence>TQIEFYSGWSPIGDYRKCRSSDTPSVACGPEKISIEGRTEEPFEGVIFIKNFRRTDGCAAKYELDQNATKPRYSIALDRIAQCGLELRRNPESKELEIFTVFVFSFHPNFVTAGDRSFAVHCIFLQQQVTVATKFNFISDITTRGIIGGTAAIPTIDLTIVPGRVPDPALEPAHTVIVGEPLMYIWHLKAETEIYGLRVKDCFAEAKDGRKMKIINNGCSMDPLIVSHVQYSENSHKASPSSLLIGALCKLGAFADGMAFKFPDAEDVWVICAVTTCIRRFEHLLANDEENLCDNQPVSSNLSYY</sequence>
<dbReference type="PANTHER" id="PTHR22907">
    <property type="entry name" value="GH04558P"/>
    <property type="match status" value="1"/>
</dbReference>
<evidence type="ECO:0000256" key="2">
    <source>
        <dbReference type="ARBA" id="ARBA00022729"/>
    </source>
</evidence>
<accession>A0A9J2Q1L1</accession>
<dbReference type="PROSITE" id="PS51034">
    <property type="entry name" value="ZP_2"/>
    <property type="match status" value="1"/>
</dbReference>
<dbReference type="GO" id="GO:0042302">
    <property type="term" value="F:structural constituent of cuticle"/>
    <property type="evidence" value="ECO:0007669"/>
    <property type="project" value="UniProtKB-KW"/>
</dbReference>
<keyword evidence="2" id="KW-0732">Signal</keyword>
<dbReference type="InterPro" id="IPR001507">
    <property type="entry name" value="ZP_dom"/>
</dbReference>
<dbReference type="InterPro" id="IPR056953">
    <property type="entry name" value="CUT_N"/>
</dbReference>
<dbReference type="WBParaSite" id="ALUE_0001546901-mRNA-1">
    <property type="protein sequence ID" value="ALUE_0001546901-mRNA-1"/>
    <property type="gene ID" value="ALUE_0001546901"/>
</dbReference>
<dbReference type="Pfam" id="PF25057">
    <property type="entry name" value="CUT_N"/>
    <property type="match status" value="1"/>
</dbReference>
<dbReference type="PANTHER" id="PTHR22907:SF13">
    <property type="entry name" value="ZP DOMAIN-CONTAINING PROTEIN"/>
    <property type="match status" value="1"/>
</dbReference>
<evidence type="ECO:0000259" key="3">
    <source>
        <dbReference type="PROSITE" id="PS51034"/>
    </source>
</evidence>
<evidence type="ECO:0000313" key="4">
    <source>
        <dbReference type="Proteomes" id="UP000036681"/>
    </source>
</evidence>
<keyword evidence="1" id="KW-0193">Cuticle</keyword>
<evidence type="ECO:0000313" key="5">
    <source>
        <dbReference type="WBParaSite" id="ALUE_0001546901-mRNA-1"/>
    </source>
</evidence>
<feature type="domain" description="ZP" evidence="3">
    <location>
        <begin position="27"/>
        <end position="300"/>
    </location>
</feature>
<name>A0A9J2Q1L1_ASCLU</name>
<dbReference type="InterPro" id="IPR051962">
    <property type="entry name" value="Cuticlin"/>
</dbReference>
<dbReference type="SMART" id="SM00241">
    <property type="entry name" value="ZP"/>
    <property type="match status" value="1"/>
</dbReference>
<protein>
    <submittedName>
        <fullName evidence="5">ZP domain-containing protein</fullName>
    </submittedName>
</protein>
<proteinExistence type="predicted"/>
<organism evidence="4 5">
    <name type="scientific">Ascaris lumbricoides</name>
    <name type="common">Giant roundworm</name>
    <dbReference type="NCBI Taxonomy" id="6252"/>
    <lineage>
        <taxon>Eukaryota</taxon>
        <taxon>Metazoa</taxon>
        <taxon>Ecdysozoa</taxon>
        <taxon>Nematoda</taxon>
        <taxon>Chromadorea</taxon>
        <taxon>Rhabditida</taxon>
        <taxon>Spirurina</taxon>
        <taxon>Ascaridomorpha</taxon>
        <taxon>Ascaridoidea</taxon>
        <taxon>Ascarididae</taxon>
        <taxon>Ascaris</taxon>
    </lineage>
</organism>
<keyword evidence="4" id="KW-1185">Reference proteome</keyword>